<dbReference type="OrthoDB" id="6077212at2"/>
<keyword evidence="3" id="KW-0804">Transcription</keyword>
<evidence type="ECO:0000256" key="1">
    <source>
        <dbReference type="ARBA" id="ARBA00023015"/>
    </source>
</evidence>
<feature type="DNA-binding region" description="H-T-H motif" evidence="4">
    <location>
        <begin position="41"/>
        <end position="60"/>
    </location>
</feature>
<evidence type="ECO:0000256" key="3">
    <source>
        <dbReference type="ARBA" id="ARBA00023163"/>
    </source>
</evidence>
<gene>
    <name evidence="6" type="ORF">ACT18_07795</name>
</gene>
<dbReference type="PANTHER" id="PTHR30055:SF234">
    <property type="entry name" value="HTH-TYPE TRANSCRIPTIONAL REGULATOR BETI"/>
    <property type="match status" value="1"/>
</dbReference>
<keyword evidence="2 4" id="KW-0238">DNA-binding</keyword>
<evidence type="ECO:0000259" key="5">
    <source>
        <dbReference type="PROSITE" id="PS50977"/>
    </source>
</evidence>
<organism evidence="6 7">
    <name type="scientific">Mycolicibacter kumamotonensis</name>
    <dbReference type="NCBI Taxonomy" id="354243"/>
    <lineage>
        <taxon>Bacteria</taxon>
        <taxon>Bacillati</taxon>
        <taxon>Actinomycetota</taxon>
        <taxon>Actinomycetes</taxon>
        <taxon>Mycobacteriales</taxon>
        <taxon>Mycobacteriaceae</taxon>
        <taxon>Mycolicibacter</taxon>
    </lineage>
</organism>
<dbReference type="PRINTS" id="PR00455">
    <property type="entry name" value="HTHTETR"/>
</dbReference>
<dbReference type="Pfam" id="PF00440">
    <property type="entry name" value="TetR_N"/>
    <property type="match status" value="1"/>
</dbReference>
<evidence type="ECO:0000313" key="7">
    <source>
        <dbReference type="Proteomes" id="UP000092668"/>
    </source>
</evidence>
<dbReference type="RefSeq" id="WP_065287727.1">
    <property type="nucleotide sequence ID" value="NZ_LFOE01000007.1"/>
</dbReference>
<evidence type="ECO:0000256" key="2">
    <source>
        <dbReference type="ARBA" id="ARBA00023125"/>
    </source>
</evidence>
<proteinExistence type="predicted"/>
<dbReference type="Gene3D" id="1.10.357.10">
    <property type="entry name" value="Tetracycline Repressor, domain 2"/>
    <property type="match status" value="1"/>
</dbReference>
<reference evidence="6 7" key="1">
    <citation type="submission" date="2015-06" db="EMBL/GenBank/DDBJ databases">
        <title>Genome sequence of Mycobacterium kumamotonense strain Roo.</title>
        <authorList>
            <person name="Greninger A.L."/>
            <person name="Cunningham G."/>
            <person name="Miller S."/>
        </authorList>
    </citation>
    <scope>NUCLEOTIDE SEQUENCE [LARGE SCALE GENOMIC DNA]</scope>
    <source>
        <strain evidence="6 7">Roo</strain>
    </source>
</reference>
<dbReference type="SUPFAM" id="SSF46689">
    <property type="entry name" value="Homeodomain-like"/>
    <property type="match status" value="1"/>
</dbReference>
<accession>A0A1B8SI21</accession>
<dbReference type="InterPro" id="IPR050109">
    <property type="entry name" value="HTH-type_TetR-like_transc_reg"/>
</dbReference>
<dbReference type="InterPro" id="IPR009057">
    <property type="entry name" value="Homeodomain-like_sf"/>
</dbReference>
<dbReference type="AlphaFoldDB" id="A0A1B8SI21"/>
<sequence>MSAADLLSTKTKRERDGEAERDRLLDAARVELCQHGMRHVSIAAIARRAGVSQPTLYRRCGTKNEIVSAVVYRDVFRVFTVLAVSTSALPTAEERLVEAWVIGVRESRTNELVKALRDLDSEEIATRLLGQEDSGRLILRSTLAGILNDATIDAVAAGQAVELIVRIIASLLLSPTPLLSLDTDEQARAFAERYLVPIVEAARHGPL</sequence>
<feature type="domain" description="HTH tetR-type" evidence="5">
    <location>
        <begin position="18"/>
        <end position="78"/>
    </location>
</feature>
<dbReference type="GO" id="GO:0003700">
    <property type="term" value="F:DNA-binding transcription factor activity"/>
    <property type="evidence" value="ECO:0007669"/>
    <property type="project" value="TreeGrafter"/>
</dbReference>
<evidence type="ECO:0000256" key="4">
    <source>
        <dbReference type="PROSITE-ProRule" id="PRU00335"/>
    </source>
</evidence>
<dbReference type="PROSITE" id="PS50977">
    <property type="entry name" value="HTH_TETR_2"/>
    <property type="match status" value="1"/>
</dbReference>
<dbReference type="PANTHER" id="PTHR30055">
    <property type="entry name" value="HTH-TYPE TRANSCRIPTIONAL REGULATOR RUTR"/>
    <property type="match status" value="1"/>
</dbReference>
<dbReference type="GO" id="GO:0000976">
    <property type="term" value="F:transcription cis-regulatory region binding"/>
    <property type="evidence" value="ECO:0007669"/>
    <property type="project" value="TreeGrafter"/>
</dbReference>
<dbReference type="Proteomes" id="UP000092668">
    <property type="component" value="Unassembled WGS sequence"/>
</dbReference>
<protein>
    <recommendedName>
        <fullName evidence="5">HTH tetR-type domain-containing protein</fullName>
    </recommendedName>
</protein>
<evidence type="ECO:0000313" key="6">
    <source>
        <dbReference type="EMBL" id="OBY32382.1"/>
    </source>
</evidence>
<dbReference type="InterPro" id="IPR001647">
    <property type="entry name" value="HTH_TetR"/>
</dbReference>
<name>A0A1B8SI21_9MYCO</name>
<keyword evidence="7" id="KW-1185">Reference proteome</keyword>
<dbReference type="EMBL" id="LFOE01000007">
    <property type="protein sequence ID" value="OBY32382.1"/>
    <property type="molecule type" value="Genomic_DNA"/>
</dbReference>
<comment type="caution">
    <text evidence="6">The sequence shown here is derived from an EMBL/GenBank/DDBJ whole genome shotgun (WGS) entry which is preliminary data.</text>
</comment>
<keyword evidence="1" id="KW-0805">Transcription regulation</keyword>